<dbReference type="RefSeq" id="WP_014731477.1">
    <property type="nucleotide sequence ID" value="NC_017934.1"/>
</dbReference>
<evidence type="ECO:0000313" key="3">
    <source>
        <dbReference type="Proteomes" id="UP000002881"/>
    </source>
</evidence>
<dbReference type="Proteomes" id="UP000002881">
    <property type="component" value="Chromosome"/>
</dbReference>
<dbReference type="SUPFAM" id="SSF51735">
    <property type="entry name" value="NAD(P)-binding Rossmann-fold domains"/>
    <property type="match status" value="1"/>
</dbReference>
<dbReference type="InterPro" id="IPR036291">
    <property type="entry name" value="NAD(P)-bd_dom_sf"/>
</dbReference>
<dbReference type="HOGENOM" id="CLU_3201876_0_0_0"/>
<dbReference type="KEGG" id="mpg:Theba_2058"/>
<reference evidence="2 3" key="1">
    <citation type="journal article" date="2012" name="Genome Biol. Evol.">
        <title>Genome Sequence of the Mesophilic Thermotogales Bacterium Mesotoga prima MesG1.Ag.4.2 Reveals the Largest Thermotogales Genome To Date.</title>
        <authorList>
            <person name="Zhaxybayeva O."/>
            <person name="Swithers K.S."/>
            <person name="Foght J."/>
            <person name="Green A.G."/>
            <person name="Bruce D."/>
            <person name="Detter C."/>
            <person name="Han S."/>
            <person name="Teshima H."/>
            <person name="Han J."/>
            <person name="Woyke T."/>
            <person name="Pitluck S."/>
            <person name="Nolan M."/>
            <person name="Ivanova N."/>
            <person name="Pati A."/>
            <person name="Land M.L."/>
            <person name="Dlutek M."/>
            <person name="Doolittle W.F."/>
            <person name="Noll K.M."/>
            <person name="Nesbo C.L."/>
        </authorList>
    </citation>
    <scope>NUCLEOTIDE SEQUENCE [LARGE SCALE GENOMIC DNA]</scope>
    <source>
        <strain evidence="3">mesG1.Ag.4.2</strain>
    </source>
</reference>
<protein>
    <recommendedName>
        <fullName evidence="4">Short-chain alcohol dehydrogenase</fullName>
    </recommendedName>
</protein>
<dbReference type="Gene3D" id="3.40.50.720">
    <property type="entry name" value="NAD(P)-binding Rossmann-like Domain"/>
    <property type="match status" value="1"/>
</dbReference>
<keyword evidence="1" id="KW-0812">Transmembrane</keyword>
<keyword evidence="1" id="KW-0472">Membrane</keyword>
<evidence type="ECO:0008006" key="4">
    <source>
        <dbReference type="Google" id="ProtNLM"/>
    </source>
</evidence>
<evidence type="ECO:0000256" key="1">
    <source>
        <dbReference type="SAM" id="Phobius"/>
    </source>
</evidence>
<sequence length="45" mass="4916">MRFLNKTVLVTGGAKGIGKAIFIGFARCGAFVLIMDIMWKLGIAW</sequence>
<feature type="transmembrane region" description="Helical" evidence="1">
    <location>
        <begin position="20"/>
        <end position="39"/>
    </location>
</feature>
<dbReference type="EMBL" id="CP003532">
    <property type="protein sequence ID" value="AFK07697.1"/>
    <property type="molecule type" value="Genomic_DNA"/>
</dbReference>
<dbReference type="AlphaFoldDB" id="I2F6Z4"/>
<name>I2F6Z4_9BACT</name>
<accession>I2F6Z4</accession>
<evidence type="ECO:0000313" key="2">
    <source>
        <dbReference type="EMBL" id="AFK07697.1"/>
    </source>
</evidence>
<proteinExistence type="predicted"/>
<organism evidence="2 3">
    <name type="scientific">Mesotoga prima MesG1.Ag.4.2</name>
    <dbReference type="NCBI Taxonomy" id="660470"/>
    <lineage>
        <taxon>Bacteria</taxon>
        <taxon>Thermotogati</taxon>
        <taxon>Thermotogota</taxon>
        <taxon>Thermotogae</taxon>
        <taxon>Kosmotogales</taxon>
        <taxon>Kosmotogaceae</taxon>
        <taxon>Mesotoga</taxon>
    </lineage>
</organism>
<keyword evidence="1" id="KW-1133">Transmembrane helix</keyword>
<keyword evidence="3" id="KW-1185">Reference proteome</keyword>
<gene>
    <name evidence="2" type="ORF">Theba_2058</name>
</gene>
<dbReference type="GeneID" id="87108504"/>